<name>A0ABT2J4N2_9PSEU</name>
<dbReference type="EMBL" id="JAFFZE010000006">
    <property type="protein sequence ID" value="MCT2582825.1"/>
    <property type="molecule type" value="Genomic_DNA"/>
</dbReference>
<organism evidence="1 2">
    <name type="scientific">Actinophytocola gossypii</name>
    <dbReference type="NCBI Taxonomy" id="2812003"/>
    <lineage>
        <taxon>Bacteria</taxon>
        <taxon>Bacillati</taxon>
        <taxon>Actinomycetota</taxon>
        <taxon>Actinomycetes</taxon>
        <taxon>Pseudonocardiales</taxon>
        <taxon>Pseudonocardiaceae</taxon>
    </lineage>
</organism>
<dbReference type="Proteomes" id="UP001156441">
    <property type="component" value="Unassembled WGS sequence"/>
</dbReference>
<sequence length="57" mass="6496">MNWTQEAVRAELAYRVEQAVGDRGTTAAHVLAARERRPSWWRRLRTRLGHPVGASPT</sequence>
<evidence type="ECO:0000313" key="2">
    <source>
        <dbReference type="Proteomes" id="UP001156441"/>
    </source>
</evidence>
<keyword evidence="2" id="KW-1185">Reference proteome</keyword>
<proteinExistence type="predicted"/>
<dbReference type="RefSeq" id="WP_260190160.1">
    <property type="nucleotide sequence ID" value="NZ_JAFFZE010000006.1"/>
</dbReference>
<evidence type="ECO:0000313" key="1">
    <source>
        <dbReference type="EMBL" id="MCT2582825.1"/>
    </source>
</evidence>
<reference evidence="1 2" key="1">
    <citation type="submission" date="2021-02" db="EMBL/GenBank/DDBJ databases">
        <title>Actinophytocola xerophila sp. nov., isolated from soil of cotton cropping field.</title>
        <authorList>
            <person name="Huang R."/>
            <person name="Chen X."/>
            <person name="Ge X."/>
            <person name="Liu W."/>
        </authorList>
    </citation>
    <scope>NUCLEOTIDE SEQUENCE [LARGE SCALE GENOMIC DNA]</scope>
    <source>
        <strain evidence="1 2">S1-96</strain>
    </source>
</reference>
<protein>
    <submittedName>
        <fullName evidence="1">Uncharacterized protein</fullName>
    </submittedName>
</protein>
<comment type="caution">
    <text evidence="1">The sequence shown here is derived from an EMBL/GenBank/DDBJ whole genome shotgun (WGS) entry which is preliminary data.</text>
</comment>
<accession>A0ABT2J4N2</accession>
<gene>
    <name evidence="1" type="ORF">JT362_06795</name>
</gene>